<dbReference type="InterPro" id="IPR011528">
    <property type="entry name" value="NERD"/>
</dbReference>
<protein>
    <recommendedName>
        <fullName evidence="5">DNA helicase</fullName>
    </recommendedName>
</protein>
<gene>
    <name evidence="3" type="ORF">JOC73_002189</name>
</gene>
<feature type="domain" description="NERD" evidence="2">
    <location>
        <begin position="16"/>
        <end position="117"/>
    </location>
</feature>
<dbReference type="EMBL" id="JAFBEE010000015">
    <property type="protein sequence ID" value="MBM7615616.1"/>
    <property type="molecule type" value="Genomic_DNA"/>
</dbReference>
<comment type="caution">
    <text evidence="3">The sequence shown here is derived from an EMBL/GenBank/DDBJ whole genome shotgun (WGS) entry which is preliminary data.</text>
</comment>
<dbReference type="PANTHER" id="PTHR11070:SF3">
    <property type="entry name" value="DNA 3'-5' HELICASE"/>
    <property type="match status" value="1"/>
</dbReference>
<evidence type="ECO:0000259" key="1">
    <source>
        <dbReference type="Pfam" id="PF04851"/>
    </source>
</evidence>
<feature type="domain" description="Helicase/UvrB N-terminal" evidence="1">
    <location>
        <begin position="213"/>
        <end position="346"/>
    </location>
</feature>
<dbReference type="PANTHER" id="PTHR11070">
    <property type="entry name" value="UVRD / RECB / PCRA DNA HELICASE FAMILY MEMBER"/>
    <property type="match status" value="1"/>
</dbReference>
<name>A0ABS2NRR5_9FIRM</name>
<evidence type="ECO:0008006" key="5">
    <source>
        <dbReference type="Google" id="ProtNLM"/>
    </source>
</evidence>
<sequence>MTKMIPPYIHKDVKSAAEKNLFNKIRNDNYLDDWICFHSLGLAKHTTKTEGEVDFLLVGKEGIFSLEVKGGDVKRKDGLWHFTNRYGLINKKSEGPFKQVSQAHFSLMKNLSNRFPGITNECLFGYGVLFPDIPFKYVSVEWDNHIIYDKDDRLKPFAQYLRRLINHWREKHPQKGYLHKSRISEVINYLRGDFELIKPLNITMDDNEELFIKFTEEQYKALDRMEYNSRVFFRGTAGTGKTLLAAEKARRLGTSGKKVLMLCFNKILAGKLKATFLSNSDYSNVKVDSIHKYFQSVIVNSIICEEFKYVKQEILENEFYKVLYPDYFVRALNDVSEEYDYLIIDEGQDFLCYEYIMALDYVIKGGFENGSWAIFYDPNKQADMFGNFDEGLANSLRNFGAAEYVLDFNCRNTKNIADAASMMSGYDIEETRVKTGEAVKYSFYKNKSDQITILADTIKSLKSKGVEYHDITILYPSPEMENSIIKGLNINHKPEKITYDNAANLSKGIVSYSSVQAYKGMENKIIILIGIEELDNDWISSVNYVAMTRAKQMLIILLNKNLEEVVQVKILDLLQRGRLVD</sequence>
<dbReference type="InterPro" id="IPR027417">
    <property type="entry name" value="P-loop_NTPase"/>
</dbReference>
<reference evidence="3 4" key="1">
    <citation type="submission" date="2021-01" db="EMBL/GenBank/DDBJ databases">
        <title>Genomic Encyclopedia of Type Strains, Phase IV (KMG-IV): sequencing the most valuable type-strain genomes for metagenomic binning, comparative biology and taxonomic classification.</title>
        <authorList>
            <person name="Goeker M."/>
        </authorList>
    </citation>
    <scope>NUCLEOTIDE SEQUENCE [LARGE SCALE GENOMIC DNA]</scope>
    <source>
        <strain evidence="3 4">DSM 25890</strain>
    </source>
</reference>
<dbReference type="Gene3D" id="3.40.50.300">
    <property type="entry name" value="P-loop containing nucleotide triphosphate hydrolases"/>
    <property type="match status" value="2"/>
</dbReference>
<keyword evidence="4" id="KW-1185">Reference proteome</keyword>
<proteinExistence type="predicted"/>
<accession>A0ABS2NRR5</accession>
<evidence type="ECO:0000259" key="2">
    <source>
        <dbReference type="Pfam" id="PF08378"/>
    </source>
</evidence>
<organism evidence="3 4">
    <name type="scientific">Alkaliphilus hydrothermalis</name>
    <dbReference type="NCBI Taxonomy" id="1482730"/>
    <lineage>
        <taxon>Bacteria</taxon>
        <taxon>Bacillati</taxon>
        <taxon>Bacillota</taxon>
        <taxon>Clostridia</taxon>
        <taxon>Peptostreptococcales</taxon>
        <taxon>Natronincolaceae</taxon>
        <taxon>Alkaliphilus</taxon>
    </lineage>
</organism>
<evidence type="ECO:0000313" key="4">
    <source>
        <dbReference type="Proteomes" id="UP001314796"/>
    </source>
</evidence>
<dbReference type="Proteomes" id="UP001314796">
    <property type="component" value="Unassembled WGS sequence"/>
</dbReference>
<evidence type="ECO:0000313" key="3">
    <source>
        <dbReference type="EMBL" id="MBM7615616.1"/>
    </source>
</evidence>
<dbReference type="SUPFAM" id="SSF52540">
    <property type="entry name" value="P-loop containing nucleoside triphosphate hydrolases"/>
    <property type="match status" value="1"/>
</dbReference>
<dbReference type="InterPro" id="IPR000212">
    <property type="entry name" value="DNA_helicase_UvrD/REP"/>
</dbReference>
<dbReference type="Pfam" id="PF08378">
    <property type="entry name" value="NERD"/>
    <property type="match status" value="1"/>
</dbReference>
<dbReference type="Pfam" id="PF04851">
    <property type="entry name" value="ResIII"/>
    <property type="match status" value="1"/>
</dbReference>
<dbReference type="InterPro" id="IPR006935">
    <property type="entry name" value="Helicase/UvrB_N"/>
</dbReference>